<keyword evidence="3" id="KW-0732">Signal</keyword>
<accession>A0A1S3J351</accession>
<protein>
    <submittedName>
        <fullName evidence="5">Uncharacterized protein LOC106169777</fullName>
    </submittedName>
</protein>
<dbReference type="InterPro" id="IPR036055">
    <property type="entry name" value="LDL_receptor-like_sf"/>
</dbReference>
<evidence type="ECO:0000256" key="2">
    <source>
        <dbReference type="PROSITE-ProRule" id="PRU00124"/>
    </source>
</evidence>
<evidence type="ECO:0000313" key="5">
    <source>
        <dbReference type="RefSeq" id="XP_013404842.1"/>
    </source>
</evidence>
<dbReference type="OrthoDB" id="19606at2759"/>
<dbReference type="Proteomes" id="UP000085678">
    <property type="component" value="Unplaced"/>
</dbReference>
<dbReference type="PROSITE" id="PS01209">
    <property type="entry name" value="LDLRA_1"/>
    <property type="match status" value="1"/>
</dbReference>
<dbReference type="AlphaFoldDB" id="A0A1S3J351"/>
<dbReference type="STRING" id="7574.A0A1S3J351"/>
<dbReference type="SUPFAM" id="SSF57424">
    <property type="entry name" value="LDL receptor-like module"/>
    <property type="match status" value="1"/>
</dbReference>
<evidence type="ECO:0000256" key="3">
    <source>
        <dbReference type="SAM" id="SignalP"/>
    </source>
</evidence>
<evidence type="ECO:0000256" key="1">
    <source>
        <dbReference type="ARBA" id="ARBA00023157"/>
    </source>
</evidence>
<keyword evidence="1" id="KW-1015">Disulfide bond</keyword>
<dbReference type="KEGG" id="lak:106169777"/>
<evidence type="ECO:0000313" key="4">
    <source>
        <dbReference type="Proteomes" id="UP000085678"/>
    </source>
</evidence>
<dbReference type="SMART" id="SM00192">
    <property type="entry name" value="LDLa"/>
    <property type="match status" value="1"/>
</dbReference>
<dbReference type="InterPro" id="IPR023415">
    <property type="entry name" value="LDLR_class-A_CS"/>
</dbReference>
<feature type="signal peptide" evidence="3">
    <location>
        <begin position="1"/>
        <end position="29"/>
    </location>
</feature>
<dbReference type="Gene3D" id="4.10.400.10">
    <property type="entry name" value="Low-density Lipoprotein Receptor"/>
    <property type="match status" value="1"/>
</dbReference>
<dbReference type="GeneID" id="106169777"/>
<dbReference type="CDD" id="cd00112">
    <property type="entry name" value="LDLa"/>
    <property type="match status" value="1"/>
</dbReference>
<keyword evidence="4" id="KW-1185">Reference proteome</keyword>
<dbReference type="PROSITE" id="PS50068">
    <property type="entry name" value="LDLRA_2"/>
    <property type="match status" value="1"/>
</dbReference>
<dbReference type="Pfam" id="PF00057">
    <property type="entry name" value="Ldl_recept_a"/>
    <property type="match status" value="1"/>
</dbReference>
<feature type="chain" id="PRO_5010373499" evidence="3">
    <location>
        <begin position="30"/>
        <end position="408"/>
    </location>
</feature>
<dbReference type="InterPro" id="IPR002172">
    <property type="entry name" value="LDrepeatLR_classA_rpt"/>
</dbReference>
<feature type="non-terminal residue" evidence="5">
    <location>
        <position position="408"/>
    </location>
</feature>
<dbReference type="InParanoid" id="A0A1S3J351"/>
<comment type="caution">
    <text evidence="2">Lacks conserved residue(s) required for the propagation of feature annotation.</text>
</comment>
<proteinExistence type="predicted"/>
<dbReference type="RefSeq" id="XP_013404842.1">
    <property type="nucleotide sequence ID" value="XM_013549388.1"/>
</dbReference>
<reference evidence="5" key="1">
    <citation type="submission" date="2025-08" db="UniProtKB">
        <authorList>
            <consortium name="RefSeq"/>
        </authorList>
    </citation>
    <scope>IDENTIFICATION</scope>
    <source>
        <tissue evidence="5">Gonads</tissue>
    </source>
</reference>
<name>A0A1S3J351_LINAN</name>
<organism evidence="4 5">
    <name type="scientific">Lingula anatina</name>
    <name type="common">Brachiopod</name>
    <name type="synonym">Lingula unguis</name>
    <dbReference type="NCBI Taxonomy" id="7574"/>
    <lineage>
        <taxon>Eukaryota</taxon>
        <taxon>Metazoa</taxon>
        <taxon>Spiralia</taxon>
        <taxon>Lophotrochozoa</taxon>
        <taxon>Brachiopoda</taxon>
        <taxon>Linguliformea</taxon>
        <taxon>Lingulata</taxon>
        <taxon>Lingulida</taxon>
        <taxon>Linguloidea</taxon>
        <taxon>Lingulidae</taxon>
        <taxon>Lingula</taxon>
    </lineage>
</organism>
<sequence>MYGLKLESCLNLGIFVIIAQSLLFWQCKCTGTVGEKGGITSTNRRKLNKTRITGNPGDSGYITSPGFPKNPLISGLSVQKYRLIAKNINGVIDITTIDLVFFPNDNFAWKYMLTIYDCDCERKDKEIRITERMHFVSSGRYLVVIFNPHYVVDGWKNHGVFKLQYKFIYRSVPETIWMNKTACGYLGNVVNHLPATDRSSTAFRSYGHMEFPPDTAWRGESIRFDCIWSFKQAHLYSTSRVERRFIYAKFLDFEGTSCLNLNVEVRKSWHSDGEVLISGPITDVIKNQPGTGLVSRGSMFIRLTGSQTWRCGHDQRLKFAYTYFVSSLESAKLCQIYFLGKYYECQGQMRCIPEQFQCDGYDHCGDGEDEASDRCSDHTTTQSYCPSYKKRCPDGKCVWNSDSCPVDD</sequence>
<gene>
    <name evidence="5" type="primary">LOC106169777</name>
</gene>